<reference evidence="1 2" key="1">
    <citation type="submission" date="2019-02" db="EMBL/GenBank/DDBJ databases">
        <title>Deep-cultivation of Planctomycetes and their phenomic and genomic characterization uncovers novel biology.</title>
        <authorList>
            <person name="Wiegand S."/>
            <person name="Jogler M."/>
            <person name="Boedeker C."/>
            <person name="Pinto D."/>
            <person name="Vollmers J."/>
            <person name="Rivas-Marin E."/>
            <person name="Kohn T."/>
            <person name="Peeters S.H."/>
            <person name="Heuer A."/>
            <person name="Rast P."/>
            <person name="Oberbeckmann S."/>
            <person name="Bunk B."/>
            <person name="Jeske O."/>
            <person name="Meyerdierks A."/>
            <person name="Storesund J.E."/>
            <person name="Kallscheuer N."/>
            <person name="Luecker S."/>
            <person name="Lage O.M."/>
            <person name="Pohl T."/>
            <person name="Merkel B.J."/>
            <person name="Hornburger P."/>
            <person name="Mueller R.-W."/>
            <person name="Bruemmer F."/>
            <person name="Labrenz M."/>
            <person name="Spormann A.M."/>
            <person name="Op den Camp H."/>
            <person name="Overmann J."/>
            <person name="Amann R."/>
            <person name="Jetten M.S.M."/>
            <person name="Mascher T."/>
            <person name="Medema M.H."/>
            <person name="Devos D.P."/>
            <person name="Kaster A.-K."/>
            <person name="Ovreas L."/>
            <person name="Rohde M."/>
            <person name="Galperin M.Y."/>
            <person name="Jogler C."/>
        </authorList>
    </citation>
    <scope>NUCLEOTIDE SEQUENCE [LARGE SCALE GENOMIC DNA]</scope>
    <source>
        <strain evidence="1 2">EC9</strain>
    </source>
</reference>
<gene>
    <name evidence="1" type="ORF">EC9_37090</name>
</gene>
<proteinExistence type="predicted"/>
<keyword evidence="2" id="KW-1185">Reference proteome</keyword>
<evidence type="ECO:0000313" key="2">
    <source>
        <dbReference type="Proteomes" id="UP000319557"/>
    </source>
</evidence>
<dbReference type="RefSeq" id="WP_218934227.1">
    <property type="nucleotide sequence ID" value="NZ_CP036261.1"/>
</dbReference>
<dbReference type="EMBL" id="CP036261">
    <property type="protein sequence ID" value="QDS89509.1"/>
    <property type="molecule type" value="Genomic_DNA"/>
</dbReference>
<dbReference type="KEGG" id="ruv:EC9_37090"/>
<organism evidence="1 2">
    <name type="scientific">Rosistilla ulvae</name>
    <dbReference type="NCBI Taxonomy" id="1930277"/>
    <lineage>
        <taxon>Bacteria</taxon>
        <taxon>Pseudomonadati</taxon>
        <taxon>Planctomycetota</taxon>
        <taxon>Planctomycetia</taxon>
        <taxon>Pirellulales</taxon>
        <taxon>Pirellulaceae</taxon>
        <taxon>Rosistilla</taxon>
    </lineage>
</organism>
<name>A0A517M3S4_9BACT</name>
<evidence type="ECO:0000313" key="1">
    <source>
        <dbReference type="EMBL" id="QDS89509.1"/>
    </source>
</evidence>
<dbReference type="Gene3D" id="3.40.50.10140">
    <property type="entry name" value="Toll/interleukin-1 receptor homology (TIR) domain"/>
    <property type="match status" value="1"/>
</dbReference>
<sequence>MALISIAEVDAVHKRKYGRQLIAKSASAILEEETKRHPMNYTFDIFLSHSYSDAQLSRDRLLGLKGLLEEFNYSVYVDWIIDNHLNRENVNERTAATLRVRMAHSRCLMFATSQNSHHSKWMPWELGFKDGHSSEDGGLGMVAILPLAQAAGRRGYDGQEYLGMYPYIDKANDTNGNLKLWVYEDPDTYVSFDAWLSGTKPYKRT</sequence>
<evidence type="ECO:0008006" key="3">
    <source>
        <dbReference type="Google" id="ProtNLM"/>
    </source>
</evidence>
<protein>
    <recommendedName>
        <fullName evidence="3">TIR domain-containing protein</fullName>
    </recommendedName>
</protein>
<dbReference type="InterPro" id="IPR035897">
    <property type="entry name" value="Toll_tir_struct_dom_sf"/>
</dbReference>
<dbReference type="SUPFAM" id="SSF52200">
    <property type="entry name" value="Toll/Interleukin receptor TIR domain"/>
    <property type="match status" value="1"/>
</dbReference>
<accession>A0A517M3S4</accession>
<dbReference type="Proteomes" id="UP000319557">
    <property type="component" value="Chromosome"/>
</dbReference>
<dbReference type="AlphaFoldDB" id="A0A517M3S4"/>